<comment type="similarity">
    <text evidence="1">Belongs to the pseudouridine synthase RsuA family.</text>
</comment>
<dbReference type="InterPro" id="IPR018496">
    <property type="entry name" value="PsdUridine_synth_RsuA/RluB_CS"/>
</dbReference>
<dbReference type="Gene3D" id="3.30.70.580">
    <property type="entry name" value="Pseudouridine synthase I, catalytic domain, N-terminal subdomain"/>
    <property type="match status" value="1"/>
</dbReference>
<dbReference type="InterPro" id="IPR036986">
    <property type="entry name" value="S4_RNA-bd_sf"/>
</dbReference>
<sequence length="277" mass="30856">MGTKAEGLRLQKVLAAAGIASRRASETLMREGRVTVNGTVVSRLGTRADPEVDDIRVDGRRVGIVRRRRYLLLNKPRGVMTTRDDPQHRRTVMDYLSGVHESVYPVGRLDYDSEGLLLLTNDGDLAAHLTHPRHGIERVYEARVRGVPDARALKRLASGVLLDRRRTAPAKARLLRARRGQRGDQAVLQLVITEGRKRQVRHMCEAVGHPVVRLRRVRIGPIEDPGLKPGRYRDLTSVEVAALRRAVVRGEPGSEESPRRDGVRRLVRKECSGPGGA</sequence>
<dbReference type="GO" id="GO:0001522">
    <property type="term" value="P:pseudouridine synthesis"/>
    <property type="evidence" value="ECO:0007669"/>
    <property type="project" value="InterPro"/>
</dbReference>
<evidence type="ECO:0000256" key="4">
    <source>
        <dbReference type="SAM" id="MobiDB-lite"/>
    </source>
</evidence>
<evidence type="ECO:0000256" key="1">
    <source>
        <dbReference type="ARBA" id="ARBA00008348"/>
    </source>
</evidence>
<dbReference type="InterPro" id="IPR000748">
    <property type="entry name" value="PsdUridine_synth_RsuA/RluB/E/F"/>
</dbReference>
<dbReference type="Gene3D" id="3.30.70.1560">
    <property type="entry name" value="Alpha-L RNA-binding motif"/>
    <property type="match status" value="1"/>
</dbReference>
<keyword evidence="3" id="KW-0413">Isomerase</keyword>
<dbReference type="GO" id="GO:0005829">
    <property type="term" value="C:cytosol"/>
    <property type="evidence" value="ECO:0007669"/>
    <property type="project" value="UniProtKB-ARBA"/>
</dbReference>
<dbReference type="AlphaFoldDB" id="A0A381S283"/>
<dbReference type="PANTHER" id="PTHR47683">
    <property type="entry name" value="PSEUDOURIDINE SYNTHASE FAMILY PROTEIN-RELATED"/>
    <property type="match status" value="1"/>
</dbReference>
<dbReference type="CDD" id="cd00165">
    <property type="entry name" value="S4"/>
    <property type="match status" value="1"/>
</dbReference>
<dbReference type="Pfam" id="PF00849">
    <property type="entry name" value="PseudoU_synth_2"/>
    <property type="match status" value="1"/>
</dbReference>
<dbReference type="PROSITE" id="PS50889">
    <property type="entry name" value="S4"/>
    <property type="match status" value="1"/>
</dbReference>
<evidence type="ECO:0000256" key="3">
    <source>
        <dbReference type="ARBA" id="ARBA00023235"/>
    </source>
</evidence>
<feature type="domain" description="RNA-binding S4" evidence="5">
    <location>
        <begin position="8"/>
        <end position="68"/>
    </location>
</feature>
<accession>A0A381S283</accession>
<dbReference type="FunFam" id="3.10.290.10:FF:000003">
    <property type="entry name" value="Pseudouridine synthase"/>
    <property type="match status" value="1"/>
</dbReference>
<dbReference type="InterPro" id="IPR050343">
    <property type="entry name" value="RsuA_PseudoU_synthase"/>
</dbReference>
<dbReference type="EMBL" id="UINC01002507">
    <property type="protein sequence ID" value="SUZ97408.1"/>
    <property type="molecule type" value="Genomic_DNA"/>
</dbReference>
<feature type="region of interest" description="Disordered" evidence="4">
    <location>
        <begin position="249"/>
        <end position="277"/>
    </location>
</feature>
<dbReference type="NCBIfam" id="TIGR00093">
    <property type="entry name" value="pseudouridine synthase"/>
    <property type="match status" value="1"/>
</dbReference>
<feature type="compositionally biased region" description="Basic and acidic residues" evidence="4">
    <location>
        <begin position="256"/>
        <end position="271"/>
    </location>
</feature>
<dbReference type="SUPFAM" id="SSF55174">
    <property type="entry name" value="Alpha-L RNA-binding motif"/>
    <property type="match status" value="1"/>
</dbReference>
<dbReference type="SUPFAM" id="SSF55120">
    <property type="entry name" value="Pseudouridine synthase"/>
    <property type="match status" value="1"/>
</dbReference>
<dbReference type="Pfam" id="PF01479">
    <property type="entry name" value="S4"/>
    <property type="match status" value="1"/>
</dbReference>
<protein>
    <recommendedName>
        <fullName evidence="5">RNA-binding S4 domain-containing protein</fullName>
    </recommendedName>
</protein>
<dbReference type="SMART" id="SM00363">
    <property type="entry name" value="S4"/>
    <property type="match status" value="1"/>
</dbReference>
<dbReference type="GO" id="GO:0009982">
    <property type="term" value="F:pseudouridine synthase activity"/>
    <property type="evidence" value="ECO:0007669"/>
    <property type="project" value="InterPro"/>
</dbReference>
<dbReference type="PROSITE" id="PS01149">
    <property type="entry name" value="PSI_RSU"/>
    <property type="match status" value="1"/>
</dbReference>
<dbReference type="FunFam" id="3.30.70.1560:FF:000001">
    <property type="entry name" value="Pseudouridine synthase"/>
    <property type="match status" value="1"/>
</dbReference>
<proteinExistence type="inferred from homology"/>
<gene>
    <name evidence="6" type="ORF">METZ01_LOCUS50262</name>
</gene>
<dbReference type="InterPro" id="IPR020094">
    <property type="entry name" value="TruA/RsuA/RluB/E/F_N"/>
</dbReference>
<dbReference type="InterPro" id="IPR020103">
    <property type="entry name" value="PsdUridine_synth_cat_dom_sf"/>
</dbReference>
<dbReference type="InterPro" id="IPR042092">
    <property type="entry name" value="PsdUridine_s_RsuA/RluB/E/F_cat"/>
</dbReference>
<reference evidence="6" key="1">
    <citation type="submission" date="2018-05" db="EMBL/GenBank/DDBJ databases">
        <authorList>
            <person name="Lanie J.A."/>
            <person name="Ng W.-L."/>
            <person name="Kazmierczak K.M."/>
            <person name="Andrzejewski T.M."/>
            <person name="Davidsen T.M."/>
            <person name="Wayne K.J."/>
            <person name="Tettelin H."/>
            <person name="Glass J.I."/>
            <person name="Rusch D."/>
            <person name="Podicherti R."/>
            <person name="Tsui H.-C.T."/>
            <person name="Winkler M.E."/>
        </authorList>
    </citation>
    <scope>NUCLEOTIDE SEQUENCE</scope>
</reference>
<keyword evidence="2" id="KW-0694">RNA-binding</keyword>
<evidence type="ECO:0000313" key="6">
    <source>
        <dbReference type="EMBL" id="SUZ97408.1"/>
    </source>
</evidence>
<evidence type="ECO:0000256" key="2">
    <source>
        <dbReference type="ARBA" id="ARBA00022884"/>
    </source>
</evidence>
<dbReference type="InterPro" id="IPR002942">
    <property type="entry name" value="S4_RNA-bd"/>
</dbReference>
<dbReference type="GO" id="GO:0003723">
    <property type="term" value="F:RNA binding"/>
    <property type="evidence" value="ECO:0007669"/>
    <property type="project" value="UniProtKB-KW"/>
</dbReference>
<dbReference type="CDD" id="cd02870">
    <property type="entry name" value="PseudoU_synth_RsuA_like"/>
    <property type="match status" value="1"/>
</dbReference>
<dbReference type="PANTHER" id="PTHR47683:SF3">
    <property type="entry name" value="RIBOSOMAL LARGE SUBUNIT PSEUDOURIDINE SYNTHASE B"/>
    <property type="match status" value="1"/>
</dbReference>
<dbReference type="GO" id="GO:0006364">
    <property type="term" value="P:rRNA processing"/>
    <property type="evidence" value="ECO:0007669"/>
    <property type="project" value="UniProtKB-ARBA"/>
</dbReference>
<dbReference type="InterPro" id="IPR006145">
    <property type="entry name" value="PsdUridine_synth_RsuA/RluA"/>
</dbReference>
<evidence type="ECO:0000259" key="5">
    <source>
        <dbReference type="SMART" id="SM00363"/>
    </source>
</evidence>
<name>A0A381S283_9ZZZZ</name>
<organism evidence="6">
    <name type="scientific">marine metagenome</name>
    <dbReference type="NCBI Taxonomy" id="408172"/>
    <lineage>
        <taxon>unclassified sequences</taxon>
        <taxon>metagenomes</taxon>
        <taxon>ecological metagenomes</taxon>
    </lineage>
</organism>
<dbReference type="Gene3D" id="3.10.290.10">
    <property type="entry name" value="RNA-binding S4 domain"/>
    <property type="match status" value="1"/>
</dbReference>